<gene>
    <name evidence="2" type="ORF">JHL18_17150</name>
</gene>
<reference evidence="3" key="1">
    <citation type="submission" date="2021-01" db="EMBL/GenBank/DDBJ databases">
        <title>Genome public.</title>
        <authorList>
            <person name="Liu C."/>
            <person name="Sun Q."/>
        </authorList>
    </citation>
    <scope>NUCLEOTIDE SEQUENCE [LARGE SCALE GENOMIC DNA]</scope>
    <source>
        <strain evidence="3">YIM B02505</strain>
    </source>
</reference>
<dbReference type="Pfam" id="PF03551">
    <property type="entry name" value="PadR"/>
    <property type="match status" value="1"/>
</dbReference>
<name>A0ABS1ESQ3_9CLOT</name>
<evidence type="ECO:0000313" key="3">
    <source>
        <dbReference type="Proteomes" id="UP000596739"/>
    </source>
</evidence>
<accession>A0ABS1ESQ3</accession>
<evidence type="ECO:0000313" key="2">
    <source>
        <dbReference type="EMBL" id="MBK1812354.1"/>
    </source>
</evidence>
<comment type="caution">
    <text evidence="2">The sequence shown here is derived from an EMBL/GenBank/DDBJ whole genome shotgun (WGS) entry which is preliminary data.</text>
</comment>
<dbReference type="Proteomes" id="UP000596739">
    <property type="component" value="Unassembled WGS sequence"/>
</dbReference>
<dbReference type="InterPro" id="IPR036388">
    <property type="entry name" value="WH-like_DNA-bd_sf"/>
</dbReference>
<organism evidence="2 3">
    <name type="scientific">Clostridium yunnanense</name>
    <dbReference type="NCBI Taxonomy" id="2800325"/>
    <lineage>
        <taxon>Bacteria</taxon>
        <taxon>Bacillati</taxon>
        <taxon>Bacillota</taxon>
        <taxon>Clostridia</taxon>
        <taxon>Eubacteriales</taxon>
        <taxon>Clostridiaceae</taxon>
        <taxon>Clostridium</taxon>
    </lineage>
</organism>
<dbReference type="SUPFAM" id="SSF46785">
    <property type="entry name" value="Winged helix' DNA-binding domain"/>
    <property type="match status" value="1"/>
</dbReference>
<dbReference type="EMBL" id="JAENHN010000047">
    <property type="protein sequence ID" value="MBK1812354.1"/>
    <property type="molecule type" value="Genomic_DNA"/>
</dbReference>
<protein>
    <submittedName>
        <fullName evidence="2">Helix-turn-helix transcriptional regulator</fullName>
    </submittedName>
</protein>
<dbReference type="Gene3D" id="1.10.10.10">
    <property type="entry name" value="Winged helix-like DNA-binding domain superfamily/Winged helix DNA-binding domain"/>
    <property type="match status" value="1"/>
</dbReference>
<dbReference type="PANTHER" id="PTHR33169:SF25">
    <property type="entry name" value="DNA-BINDING PROTEIN YIZB-RELATED"/>
    <property type="match status" value="1"/>
</dbReference>
<dbReference type="RefSeq" id="WP_200271510.1">
    <property type="nucleotide sequence ID" value="NZ_JAENHN010000047.1"/>
</dbReference>
<dbReference type="InterPro" id="IPR005149">
    <property type="entry name" value="Tscrpt_reg_PadR_N"/>
</dbReference>
<keyword evidence="3" id="KW-1185">Reference proteome</keyword>
<evidence type="ECO:0000259" key="1">
    <source>
        <dbReference type="Pfam" id="PF03551"/>
    </source>
</evidence>
<dbReference type="InterPro" id="IPR036390">
    <property type="entry name" value="WH_DNA-bd_sf"/>
</dbReference>
<dbReference type="InterPro" id="IPR052509">
    <property type="entry name" value="Metal_resp_DNA-bind_regulator"/>
</dbReference>
<dbReference type="PANTHER" id="PTHR33169">
    <property type="entry name" value="PADR-FAMILY TRANSCRIPTIONAL REGULATOR"/>
    <property type="match status" value="1"/>
</dbReference>
<sequence length="118" mass="13752">MDKELMRGSIDILLLSLIEKEDLYGYEIAKKLKEKSNELYSMGEGTLYPALQRLEKKELIHSYWSSSEIGGRRKYYSITAAGRKKLSQKLSEWDSLNRLINNCREGFSWKNLIDTLVL</sequence>
<feature type="domain" description="Transcription regulator PadR N-terminal" evidence="1">
    <location>
        <begin position="14"/>
        <end position="87"/>
    </location>
</feature>
<proteinExistence type="predicted"/>